<dbReference type="GO" id="GO:0005783">
    <property type="term" value="C:endoplasmic reticulum"/>
    <property type="evidence" value="ECO:0007669"/>
    <property type="project" value="TreeGrafter"/>
</dbReference>
<protein>
    <recommendedName>
        <fullName evidence="7">Prolyl 4-hydroxylase alpha subunit domain-containing protein</fullName>
    </recommendedName>
</protein>
<name>A0A0C3QFB8_9AGAM</name>
<keyword evidence="2" id="KW-0479">Metal-binding</keyword>
<evidence type="ECO:0000256" key="2">
    <source>
        <dbReference type="ARBA" id="ARBA00022723"/>
    </source>
</evidence>
<dbReference type="Pfam" id="PF13640">
    <property type="entry name" value="2OG-FeII_Oxy_3"/>
    <property type="match status" value="1"/>
</dbReference>
<dbReference type="PANTHER" id="PTHR10869:SF241">
    <property type="entry name" value="FE2OG DIOXYGENASE DOMAIN-CONTAINING PROTEIN"/>
    <property type="match status" value="1"/>
</dbReference>
<dbReference type="SUPFAM" id="SSF51197">
    <property type="entry name" value="Clavaminate synthase-like"/>
    <property type="match status" value="1"/>
</dbReference>
<dbReference type="GO" id="GO:0031418">
    <property type="term" value="F:L-ascorbic acid binding"/>
    <property type="evidence" value="ECO:0007669"/>
    <property type="project" value="InterPro"/>
</dbReference>
<evidence type="ECO:0000256" key="4">
    <source>
        <dbReference type="ARBA" id="ARBA00023002"/>
    </source>
</evidence>
<dbReference type="STRING" id="1051891.A0A0C3QFB8"/>
<comment type="cofactor">
    <cofactor evidence="1">
        <name>L-ascorbate</name>
        <dbReference type="ChEBI" id="CHEBI:38290"/>
    </cofactor>
</comment>
<evidence type="ECO:0000256" key="3">
    <source>
        <dbReference type="ARBA" id="ARBA00022964"/>
    </source>
</evidence>
<proteinExistence type="predicted"/>
<evidence type="ECO:0000256" key="5">
    <source>
        <dbReference type="ARBA" id="ARBA00023004"/>
    </source>
</evidence>
<feature type="domain" description="Prolyl 4-hydroxylase alpha subunit" evidence="7">
    <location>
        <begin position="50"/>
        <end position="260"/>
    </location>
</feature>
<keyword evidence="3" id="KW-0223">Dioxygenase</keyword>
<keyword evidence="5" id="KW-0408">Iron</keyword>
<feature type="compositionally biased region" description="Polar residues" evidence="6">
    <location>
        <begin position="1"/>
        <end position="14"/>
    </location>
</feature>
<feature type="region of interest" description="Disordered" evidence="6">
    <location>
        <begin position="1"/>
        <end position="28"/>
    </location>
</feature>
<evidence type="ECO:0000256" key="1">
    <source>
        <dbReference type="ARBA" id="ARBA00001961"/>
    </source>
</evidence>
<dbReference type="Proteomes" id="UP000054248">
    <property type="component" value="Unassembled WGS sequence"/>
</dbReference>
<dbReference type="InterPro" id="IPR044862">
    <property type="entry name" value="Pro_4_hyd_alph_FE2OG_OXY"/>
</dbReference>
<keyword evidence="4" id="KW-0560">Oxidoreductase</keyword>
<keyword evidence="9" id="KW-1185">Reference proteome</keyword>
<dbReference type="GO" id="GO:0004656">
    <property type="term" value="F:procollagen-proline 4-dioxygenase activity"/>
    <property type="evidence" value="ECO:0007669"/>
    <property type="project" value="TreeGrafter"/>
</dbReference>
<evidence type="ECO:0000256" key="6">
    <source>
        <dbReference type="SAM" id="MobiDB-lite"/>
    </source>
</evidence>
<dbReference type="GO" id="GO:0005506">
    <property type="term" value="F:iron ion binding"/>
    <property type="evidence" value="ECO:0007669"/>
    <property type="project" value="InterPro"/>
</dbReference>
<dbReference type="Gene3D" id="2.60.120.620">
    <property type="entry name" value="q2cbj1_9rhob like domain"/>
    <property type="match status" value="1"/>
</dbReference>
<evidence type="ECO:0000313" key="9">
    <source>
        <dbReference type="Proteomes" id="UP000054248"/>
    </source>
</evidence>
<reference evidence="8 9" key="1">
    <citation type="submission" date="2014-04" db="EMBL/GenBank/DDBJ databases">
        <authorList>
            <consortium name="DOE Joint Genome Institute"/>
            <person name="Kuo A."/>
            <person name="Girlanda M."/>
            <person name="Perotto S."/>
            <person name="Kohler A."/>
            <person name="Nagy L.G."/>
            <person name="Floudas D."/>
            <person name="Copeland A."/>
            <person name="Barry K.W."/>
            <person name="Cichocki N."/>
            <person name="Veneault-Fourrey C."/>
            <person name="LaButti K."/>
            <person name="Lindquist E.A."/>
            <person name="Lipzen A."/>
            <person name="Lundell T."/>
            <person name="Morin E."/>
            <person name="Murat C."/>
            <person name="Sun H."/>
            <person name="Tunlid A."/>
            <person name="Henrissat B."/>
            <person name="Grigoriev I.V."/>
            <person name="Hibbett D.S."/>
            <person name="Martin F."/>
            <person name="Nordberg H.P."/>
            <person name="Cantor M.N."/>
            <person name="Hua S.X."/>
        </authorList>
    </citation>
    <scope>NUCLEOTIDE SEQUENCE [LARGE SCALE GENOMIC DNA]</scope>
    <source>
        <strain evidence="8 9">MUT 4182</strain>
    </source>
</reference>
<dbReference type="InterPro" id="IPR006620">
    <property type="entry name" value="Pro_4_hyd_alph"/>
</dbReference>
<dbReference type="OrthoDB" id="69177at2759"/>
<accession>A0A0C3QFB8</accession>
<gene>
    <name evidence="8" type="ORF">M407DRAFT_97968</name>
</gene>
<dbReference type="HOGENOM" id="CLU_041456_2_1_1"/>
<reference evidence="9" key="2">
    <citation type="submission" date="2015-01" db="EMBL/GenBank/DDBJ databases">
        <title>Evolutionary Origins and Diversification of the Mycorrhizal Mutualists.</title>
        <authorList>
            <consortium name="DOE Joint Genome Institute"/>
            <consortium name="Mycorrhizal Genomics Consortium"/>
            <person name="Kohler A."/>
            <person name="Kuo A."/>
            <person name="Nagy L.G."/>
            <person name="Floudas D."/>
            <person name="Copeland A."/>
            <person name="Barry K.W."/>
            <person name="Cichocki N."/>
            <person name="Veneault-Fourrey C."/>
            <person name="LaButti K."/>
            <person name="Lindquist E.A."/>
            <person name="Lipzen A."/>
            <person name="Lundell T."/>
            <person name="Morin E."/>
            <person name="Murat C."/>
            <person name="Riley R."/>
            <person name="Ohm R."/>
            <person name="Sun H."/>
            <person name="Tunlid A."/>
            <person name="Henrissat B."/>
            <person name="Grigoriev I.V."/>
            <person name="Hibbett D.S."/>
            <person name="Martin F."/>
        </authorList>
    </citation>
    <scope>NUCLEOTIDE SEQUENCE [LARGE SCALE GENOMIC DNA]</scope>
    <source>
        <strain evidence="9">MUT 4182</strain>
    </source>
</reference>
<dbReference type="AlphaFoldDB" id="A0A0C3QFB8"/>
<dbReference type="PANTHER" id="PTHR10869">
    <property type="entry name" value="PROLYL 4-HYDROXYLASE ALPHA SUBUNIT"/>
    <property type="match status" value="1"/>
</dbReference>
<evidence type="ECO:0000259" key="7">
    <source>
        <dbReference type="SMART" id="SM00702"/>
    </source>
</evidence>
<dbReference type="InterPro" id="IPR045054">
    <property type="entry name" value="P4HA-like"/>
</dbReference>
<dbReference type="EMBL" id="KN823054">
    <property type="protein sequence ID" value="KIO24766.1"/>
    <property type="molecule type" value="Genomic_DNA"/>
</dbReference>
<organism evidence="8 9">
    <name type="scientific">Tulasnella calospora MUT 4182</name>
    <dbReference type="NCBI Taxonomy" id="1051891"/>
    <lineage>
        <taxon>Eukaryota</taxon>
        <taxon>Fungi</taxon>
        <taxon>Dikarya</taxon>
        <taxon>Basidiomycota</taxon>
        <taxon>Agaricomycotina</taxon>
        <taxon>Agaricomycetes</taxon>
        <taxon>Cantharellales</taxon>
        <taxon>Tulasnellaceae</taxon>
        <taxon>Tulasnella</taxon>
    </lineage>
</organism>
<dbReference type="SMART" id="SM00702">
    <property type="entry name" value="P4Hc"/>
    <property type="match status" value="1"/>
</dbReference>
<evidence type="ECO:0000313" key="8">
    <source>
        <dbReference type="EMBL" id="KIO24766.1"/>
    </source>
</evidence>
<sequence length="283" mass="31761">MSSPAYTPFTSSTDGRLPEPPSPKSPGDSAPVVVYKIDWPAVGFPEYKGKFALVLDNIFSPADCAKLLKAAESAGTWSVAKVHADPETGVETGFVDMRYRNSGRIMLDDFDLSDWILNKLRPYIGEIEFVPSGKFRMFNRNPENKDVVQVQLSRLNERLRFLRYGPGEFFARHCDGTYFTADRSEVSYFTLQIYLNGDCETLKGGPTRFVSLQPKPPGHPGHLDVDPRMGRAIIFQQAGLLHSGEEVLEGEKFAMRTDFMYKRVAPPLKISQKEYVSSSEESD</sequence>